<proteinExistence type="predicted"/>
<reference evidence="2" key="2">
    <citation type="submission" date="2023-11" db="UniProtKB">
        <authorList>
            <consortium name="WormBaseParasite"/>
        </authorList>
    </citation>
    <scope>IDENTIFICATION</scope>
</reference>
<dbReference type="WBParaSite" id="TREG1_85340.1">
    <property type="protein sequence ID" value="TREG1_85340.1"/>
    <property type="gene ID" value="TREG1_85340"/>
</dbReference>
<dbReference type="AlphaFoldDB" id="A0AA85KES4"/>
<sequence>MDNTLDLVFTNGTGIFEARKRVPLLNSDHCIIRILTKVYGEQHKRVFSDLGKKTQHRCYSHDNNLRTMLKDTNWDLFTDQALDNIITNITHYLNFCLDVCCPKETIFLKFDRFFSSQLKKLRREKKGCSK</sequence>
<reference evidence="1" key="1">
    <citation type="submission" date="2022-06" db="EMBL/GenBank/DDBJ databases">
        <authorList>
            <person name="Berger JAMES D."/>
            <person name="Berger JAMES D."/>
        </authorList>
    </citation>
    <scope>NUCLEOTIDE SEQUENCE [LARGE SCALE GENOMIC DNA]</scope>
</reference>
<organism evidence="1 2">
    <name type="scientific">Trichobilharzia regenti</name>
    <name type="common">Nasal bird schistosome</name>
    <dbReference type="NCBI Taxonomy" id="157069"/>
    <lineage>
        <taxon>Eukaryota</taxon>
        <taxon>Metazoa</taxon>
        <taxon>Spiralia</taxon>
        <taxon>Lophotrochozoa</taxon>
        <taxon>Platyhelminthes</taxon>
        <taxon>Trematoda</taxon>
        <taxon>Digenea</taxon>
        <taxon>Strigeidida</taxon>
        <taxon>Schistosomatoidea</taxon>
        <taxon>Schistosomatidae</taxon>
        <taxon>Trichobilharzia</taxon>
    </lineage>
</organism>
<keyword evidence="1" id="KW-1185">Reference proteome</keyword>
<protein>
    <submittedName>
        <fullName evidence="2">Uncharacterized protein</fullName>
    </submittedName>
</protein>
<name>A0AA85KES4_TRIRE</name>
<accession>A0AA85KES4</accession>
<dbReference type="Proteomes" id="UP000050795">
    <property type="component" value="Unassembled WGS sequence"/>
</dbReference>
<evidence type="ECO:0000313" key="2">
    <source>
        <dbReference type="WBParaSite" id="TREG1_85340.1"/>
    </source>
</evidence>
<evidence type="ECO:0000313" key="1">
    <source>
        <dbReference type="Proteomes" id="UP000050795"/>
    </source>
</evidence>